<reference evidence="4" key="1">
    <citation type="journal article" date="2019" name="Curr. Biol.">
        <title>Genome Sequence of Striga asiatica Provides Insight into the Evolution of Plant Parasitism.</title>
        <authorList>
            <person name="Yoshida S."/>
            <person name="Kim S."/>
            <person name="Wafula E.K."/>
            <person name="Tanskanen J."/>
            <person name="Kim Y.M."/>
            <person name="Honaas L."/>
            <person name="Yang Z."/>
            <person name="Spallek T."/>
            <person name="Conn C.E."/>
            <person name="Ichihashi Y."/>
            <person name="Cheong K."/>
            <person name="Cui S."/>
            <person name="Der J.P."/>
            <person name="Gundlach H."/>
            <person name="Jiao Y."/>
            <person name="Hori C."/>
            <person name="Ishida J.K."/>
            <person name="Kasahara H."/>
            <person name="Kiba T."/>
            <person name="Kim M.S."/>
            <person name="Koo N."/>
            <person name="Laohavisit A."/>
            <person name="Lee Y.H."/>
            <person name="Lumba S."/>
            <person name="McCourt P."/>
            <person name="Mortimer J.C."/>
            <person name="Mutuku J.M."/>
            <person name="Nomura T."/>
            <person name="Sasaki-Sekimoto Y."/>
            <person name="Seto Y."/>
            <person name="Wang Y."/>
            <person name="Wakatake T."/>
            <person name="Sakakibara H."/>
            <person name="Demura T."/>
            <person name="Yamaguchi S."/>
            <person name="Yoneyama K."/>
            <person name="Manabe R.I."/>
            <person name="Nelson D.C."/>
            <person name="Schulman A.H."/>
            <person name="Timko M.P."/>
            <person name="dePamphilis C.W."/>
            <person name="Choi D."/>
            <person name="Shirasu K."/>
        </authorList>
    </citation>
    <scope>NUCLEOTIDE SEQUENCE [LARGE SCALE GENOMIC DNA]</scope>
    <source>
        <strain evidence="4">cv. UVA1</strain>
    </source>
</reference>
<feature type="region of interest" description="Disordered" evidence="1">
    <location>
        <begin position="31"/>
        <end position="103"/>
    </location>
</feature>
<evidence type="ECO:0000256" key="2">
    <source>
        <dbReference type="SAM" id="SignalP"/>
    </source>
</evidence>
<name>A0A5A7QH38_STRAF</name>
<protein>
    <submittedName>
        <fullName evidence="3">Proline-rich family protein</fullName>
    </submittedName>
</protein>
<feature type="compositionally biased region" description="Gly residues" evidence="1">
    <location>
        <begin position="79"/>
        <end position="90"/>
    </location>
</feature>
<evidence type="ECO:0000313" key="4">
    <source>
        <dbReference type="Proteomes" id="UP000325081"/>
    </source>
</evidence>
<proteinExistence type="predicted"/>
<gene>
    <name evidence="3" type="ORF">STAS_21541</name>
</gene>
<dbReference type="EMBL" id="BKCP01007070">
    <property type="protein sequence ID" value="GER44639.1"/>
    <property type="molecule type" value="Genomic_DNA"/>
</dbReference>
<evidence type="ECO:0000313" key="3">
    <source>
        <dbReference type="EMBL" id="GER44639.1"/>
    </source>
</evidence>
<dbReference type="PANTHER" id="PTHR35094">
    <property type="entry name" value="LEUCINE-RICH REPEAT EXTENSIN-LIKE PROTEIN 2"/>
    <property type="match status" value="1"/>
</dbReference>
<accession>A0A5A7QH38</accession>
<keyword evidence="4" id="KW-1185">Reference proteome</keyword>
<dbReference type="Proteomes" id="UP000325081">
    <property type="component" value="Unassembled WGS sequence"/>
</dbReference>
<keyword evidence="2" id="KW-0732">Signal</keyword>
<feature type="signal peptide" evidence="2">
    <location>
        <begin position="1"/>
        <end position="22"/>
    </location>
</feature>
<dbReference type="AlphaFoldDB" id="A0A5A7QH38"/>
<evidence type="ECO:0000256" key="1">
    <source>
        <dbReference type="SAM" id="MobiDB-lite"/>
    </source>
</evidence>
<sequence length="143" mass="14762">MARLKIFQFIIFVALISISAQSENNSIDSRKLDEENKCGGCPCNNPCNPPSPPPPPPSPPPPPPKRQPPSSNCPPPPSGGGSGGGGGGGQNPPYLPSTPSAPYIFINGPPQDLYPVDNFSGSGRVFSTGPVRLLIGGFVGLFL</sequence>
<comment type="caution">
    <text evidence="3">The sequence shown here is derived from an EMBL/GenBank/DDBJ whole genome shotgun (WGS) entry which is preliminary data.</text>
</comment>
<dbReference type="OrthoDB" id="1728036at2759"/>
<dbReference type="PANTHER" id="PTHR35094:SF1">
    <property type="entry name" value="PROTEIN, PUTATIVE-RELATED"/>
    <property type="match status" value="1"/>
</dbReference>
<organism evidence="3 4">
    <name type="scientific">Striga asiatica</name>
    <name type="common">Asiatic witchweed</name>
    <name type="synonym">Buchnera asiatica</name>
    <dbReference type="NCBI Taxonomy" id="4170"/>
    <lineage>
        <taxon>Eukaryota</taxon>
        <taxon>Viridiplantae</taxon>
        <taxon>Streptophyta</taxon>
        <taxon>Embryophyta</taxon>
        <taxon>Tracheophyta</taxon>
        <taxon>Spermatophyta</taxon>
        <taxon>Magnoliopsida</taxon>
        <taxon>eudicotyledons</taxon>
        <taxon>Gunneridae</taxon>
        <taxon>Pentapetalae</taxon>
        <taxon>asterids</taxon>
        <taxon>lamiids</taxon>
        <taxon>Lamiales</taxon>
        <taxon>Orobanchaceae</taxon>
        <taxon>Buchnereae</taxon>
        <taxon>Striga</taxon>
    </lineage>
</organism>
<feature type="compositionally biased region" description="Pro residues" evidence="1">
    <location>
        <begin position="47"/>
        <end position="78"/>
    </location>
</feature>
<feature type="chain" id="PRO_5022836607" evidence="2">
    <location>
        <begin position="23"/>
        <end position="143"/>
    </location>
</feature>